<evidence type="ECO:0000256" key="2">
    <source>
        <dbReference type="ARBA" id="ARBA00010617"/>
    </source>
</evidence>
<dbReference type="InterPro" id="IPR001128">
    <property type="entry name" value="Cyt_P450"/>
</dbReference>
<evidence type="ECO:0000256" key="7">
    <source>
        <dbReference type="RuleBase" id="RU000461"/>
    </source>
</evidence>
<dbReference type="STRING" id="913774.A0A0C3GHX0"/>
<dbReference type="OrthoDB" id="1470350at2759"/>
<dbReference type="Gene3D" id="1.10.630.10">
    <property type="entry name" value="Cytochrome P450"/>
    <property type="match status" value="1"/>
</dbReference>
<keyword evidence="7" id="KW-0560">Oxidoreductase</keyword>
<evidence type="ECO:0000256" key="4">
    <source>
        <dbReference type="ARBA" id="ARBA00022723"/>
    </source>
</evidence>
<feature type="binding site" description="axial binding residue" evidence="6">
    <location>
        <position position="454"/>
    </location>
    <ligand>
        <name>heme</name>
        <dbReference type="ChEBI" id="CHEBI:30413"/>
    </ligand>
    <ligandPart>
        <name>Fe</name>
        <dbReference type="ChEBI" id="CHEBI:18248"/>
    </ligandPart>
</feature>
<evidence type="ECO:0000256" key="6">
    <source>
        <dbReference type="PIRSR" id="PIRSR602401-1"/>
    </source>
</evidence>
<protein>
    <recommendedName>
        <fullName evidence="11">Cytochrome P450 monooxygenase</fullName>
    </recommendedName>
</protein>
<comment type="similarity">
    <text evidence="2 7">Belongs to the cytochrome P450 family.</text>
</comment>
<comment type="cofactor">
    <cofactor evidence="1 6">
        <name>heme</name>
        <dbReference type="ChEBI" id="CHEBI:30413"/>
    </cofactor>
</comment>
<dbReference type="PRINTS" id="PR00463">
    <property type="entry name" value="EP450I"/>
</dbReference>
<dbReference type="AlphaFoldDB" id="A0A0C3GHX0"/>
<keyword evidence="8" id="KW-0812">Transmembrane</keyword>
<name>A0A0C3GHX0_OIDMZ</name>
<feature type="transmembrane region" description="Helical" evidence="8">
    <location>
        <begin position="14"/>
        <end position="34"/>
    </location>
</feature>
<organism evidence="9 10">
    <name type="scientific">Oidiodendron maius (strain Zn)</name>
    <dbReference type="NCBI Taxonomy" id="913774"/>
    <lineage>
        <taxon>Eukaryota</taxon>
        <taxon>Fungi</taxon>
        <taxon>Dikarya</taxon>
        <taxon>Ascomycota</taxon>
        <taxon>Pezizomycotina</taxon>
        <taxon>Leotiomycetes</taxon>
        <taxon>Leotiomycetes incertae sedis</taxon>
        <taxon>Myxotrichaceae</taxon>
        <taxon>Oidiodendron</taxon>
    </lineage>
</organism>
<dbReference type="CDD" id="cd11058">
    <property type="entry name" value="CYP60B-like"/>
    <property type="match status" value="1"/>
</dbReference>
<dbReference type="PANTHER" id="PTHR24305">
    <property type="entry name" value="CYTOCHROME P450"/>
    <property type="match status" value="1"/>
</dbReference>
<dbReference type="GO" id="GO:0005506">
    <property type="term" value="F:iron ion binding"/>
    <property type="evidence" value="ECO:0007669"/>
    <property type="project" value="InterPro"/>
</dbReference>
<accession>A0A0C3GHX0</accession>
<sequence length="599" mass="68173">MGEVTYRVFSKDPVVLGGILFTILIGGIITKMVYNLYLHPLRDYPGPFFGRVTSLYYIRWNLSGLQHIKEKEWHDRYGEVIRLAPNYLSYNSNQAWKDIAGHRSSYQKGTFDKDQTFFGKPLNGAYNIAAANGDEHRRLRRLLAHAFSDKALKLQEPLLQGYVDKFINQLRQRSTSEGAIDIVKWFNFATFDMIGDLAFGEPFGLLETGKGDRYVDSIYGSVKIGTYIRAVTQVFPSPLKEVFLMLFVPKKLMEDQKHQVQLAEAKLMKRMELDTARDDFISYILKGSRMEIGEKGLSFPEMVSQAQVLILAGSETTATLLSGMTYLLLTNPSTLTKLMAEIRSSFTDQSDITLARAGQLPYLRAVLEEAMRMYPPVPNALPRLTPYPGEVICGKFVPGGVAVGLHHFSTYRSDRNFNEPDSFVPERWLPNHDKRFDGENHEAFHPFSYGPRSCLGRNLAYAELQLIATKLFWNFDLELQAESQKWMEQLTYALWQKASLNAPDDIYRHSPKVQHTRPFAMWPEPDNLQETGLPRPSRTPGGNAAYHNFHNDFSHIRDPNLQRRLVLAEIGTVPFGWYHMRAVAVAAAGFFADSLTSLL</sequence>
<proteinExistence type="inferred from homology"/>
<evidence type="ECO:0000256" key="1">
    <source>
        <dbReference type="ARBA" id="ARBA00001971"/>
    </source>
</evidence>
<keyword evidence="5 6" id="KW-0408">Iron</keyword>
<dbReference type="InParanoid" id="A0A0C3GHX0"/>
<keyword evidence="7" id="KW-0503">Monooxygenase</keyword>
<reference evidence="10" key="2">
    <citation type="submission" date="2015-01" db="EMBL/GenBank/DDBJ databases">
        <title>Evolutionary Origins and Diversification of the Mycorrhizal Mutualists.</title>
        <authorList>
            <consortium name="DOE Joint Genome Institute"/>
            <consortium name="Mycorrhizal Genomics Consortium"/>
            <person name="Kohler A."/>
            <person name="Kuo A."/>
            <person name="Nagy L.G."/>
            <person name="Floudas D."/>
            <person name="Copeland A."/>
            <person name="Barry K.W."/>
            <person name="Cichocki N."/>
            <person name="Veneault-Fourrey C."/>
            <person name="LaButti K."/>
            <person name="Lindquist E.A."/>
            <person name="Lipzen A."/>
            <person name="Lundell T."/>
            <person name="Morin E."/>
            <person name="Murat C."/>
            <person name="Riley R."/>
            <person name="Ohm R."/>
            <person name="Sun H."/>
            <person name="Tunlid A."/>
            <person name="Henrissat B."/>
            <person name="Grigoriev I.V."/>
            <person name="Hibbett D.S."/>
            <person name="Martin F."/>
        </authorList>
    </citation>
    <scope>NUCLEOTIDE SEQUENCE [LARGE SCALE GENOMIC DNA]</scope>
    <source>
        <strain evidence="10">Zn</strain>
    </source>
</reference>
<dbReference type="GO" id="GO:0016705">
    <property type="term" value="F:oxidoreductase activity, acting on paired donors, with incorporation or reduction of molecular oxygen"/>
    <property type="evidence" value="ECO:0007669"/>
    <property type="project" value="InterPro"/>
</dbReference>
<dbReference type="HOGENOM" id="CLU_001570_14_11_1"/>
<evidence type="ECO:0000313" key="10">
    <source>
        <dbReference type="Proteomes" id="UP000054321"/>
    </source>
</evidence>
<reference evidence="9 10" key="1">
    <citation type="submission" date="2014-04" db="EMBL/GenBank/DDBJ databases">
        <authorList>
            <consortium name="DOE Joint Genome Institute"/>
            <person name="Kuo A."/>
            <person name="Martino E."/>
            <person name="Perotto S."/>
            <person name="Kohler A."/>
            <person name="Nagy L.G."/>
            <person name="Floudas D."/>
            <person name="Copeland A."/>
            <person name="Barry K.W."/>
            <person name="Cichocki N."/>
            <person name="Veneault-Fourrey C."/>
            <person name="LaButti K."/>
            <person name="Lindquist E.A."/>
            <person name="Lipzen A."/>
            <person name="Lundell T."/>
            <person name="Morin E."/>
            <person name="Murat C."/>
            <person name="Sun H."/>
            <person name="Tunlid A."/>
            <person name="Henrissat B."/>
            <person name="Grigoriev I.V."/>
            <person name="Hibbett D.S."/>
            <person name="Martin F."/>
            <person name="Nordberg H.P."/>
            <person name="Cantor M.N."/>
            <person name="Hua S.X."/>
        </authorList>
    </citation>
    <scope>NUCLEOTIDE SEQUENCE [LARGE SCALE GENOMIC DNA]</scope>
    <source>
        <strain evidence="9 10">Zn</strain>
    </source>
</reference>
<dbReference type="InterPro" id="IPR002401">
    <property type="entry name" value="Cyt_P450_E_grp-I"/>
</dbReference>
<keyword evidence="8" id="KW-0472">Membrane</keyword>
<evidence type="ECO:0000256" key="3">
    <source>
        <dbReference type="ARBA" id="ARBA00022617"/>
    </source>
</evidence>
<evidence type="ECO:0000256" key="5">
    <source>
        <dbReference type="ARBA" id="ARBA00023004"/>
    </source>
</evidence>
<dbReference type="PANTHER" id="PTHR24305:SF210">
    <property type="entry name" value="CYTOCHROME P450 MONOOXYGENASE ASQL-RELATED"/>
    <property type="match status" value="1"/>
</dbReference>
<dbReference type="InterPro" id="IPR017972">
    <property type="entry name" value="Cyt_P450_CS"/>
</dbReference>
<keyword evidence="3 6" id="KW-0349">Heme</keyword>
<dbReference type="Pfam" id="PF00067">
    <property type="entry name" value="p450"/>
    <property type="match status" value="1"/>
</dbReference>
<dbReference type="SUPFAM" id="SSF48264">
    <property type="entry name" value="Cytochrome P450"/>
    <property type="match status" value="1"/>
</dbReference>
<evidence type="ECO:0000313" key="9">
    <source>
        <dbReference type="EMBL" id="KIM95735.1"/>
    </source>
</evidence>
<dbReference type="PROSITE" id="PS00086">
    <property type="entry name" value="CYTOCHROME_P450"/>
    <property type="match status" value="1"/>
</dbReference>
<dbReference type="InterPro" id="IPR050121">
    <property type="entry name" value="Cytochrome_P450_monoxygenase"/>
</dbReference>
<gene>
    <name evidence="9" type="ORF">OIDMADRAFT_59515</name>
</gene>
<dbReference type="InterPro" id="IPR036396">
    <property type="entry name" value="Cyt_P450_sf"/>
</dbReference>
<keyword evidence="4 6" id="KW-0479">Metal-binding</keyword>
<dbReference type="GO" id="GO:0020037">
    <property type="term" value="F:heme binding"/>
    <property type="evidence" value="ECO:0007669"/>
    <property type="project" value="InterPro"/>
</dbReference>
<keyword evidence="10" id="KW-1185">Reference proteome</keyword>
<dbReference type="GO" id="GO:0004497">
    <property type="term" value="F:monooxygenase activity"/>
    <property type="evidence" value="ECO:0007669"/>
    <property type="project" value="UniProtKB-KW"/>
</dbReference>
<keyword evidence="8" id="KW-1133">Transmembrane helix</keyword>
<dbReference type="EMBL" id="KN832886">
    <property type="protein sequence ID" value="KIM95735.1"/>
    <property type="molecule type" value="Genomic_DNA"/>
</dbReference>
<evidence type="ECO:0000256" key="8">
    <source>
        <dbReference type="SAM" id="Phobius"/>
    </source>
</evidence>
<dbReference type="Proteomes" id="UP000054321">
    <property type="component" value="Unassembled WGS sequence"/>
</dbReference>
<dbReference type="PRINTS" id="PR00385">
    <property type="entry name" value="P450"/>
</dbReference>
<evidence type="ECO:0008006" key="11">
    <source>
        <dbReference type="Google" id="ProtNLM"/>
    </source>
</evidence>